<comment type="similarity">
    <text evidence="3">Belongs to the acetyltransferase family. RimJ subfamily.</text>
</comment>
<evidence type="ECO:0000256" key="3">
    <source>
        <dbReference type="ARBA" id="ARBA00038502"/>
    </source>
</evidence>
<gene>
    <name evidence="5" type="ORF">PUW23_12590</name>
    <name evidence="6" type="ORF">PUW25_12255</name>
</gene>
<sequence>MMEQRTTDRLVLRSLDRQDAAAMEALLTEKDIASTTLNIPYPYPAGTAEAFIVRRQAIQSKGDGYSFAVLDALTTEFMGVVGLQVNRNHNHAELAYWIGKPFWGQGYGTEAAQCVLQFAFYDLQLNRVWAAALVRNPASSTVMRKIGMKLEGTFPQHVMKWGQYEDLEYYGILASEYKE</sequence>
<dbReference type="EMBL" id="CP118101">
    <property type="protein sequence ID" value="WDH80407.1"/>
    <property type="molecule type" value="Genomic_DNA"/>
</dbReference>
<dbReference type="AlphaFoldDB" id="A0AAX3MVK1"/>
<dbReference type="SUPFAM" id="SSF55729">
    <property type="entry name" value="Acyl-CoA N-acyltransferases (Nat)"/>
    <property type="match status" value="1"/>
</dbReference>
<evidence type="ECO:0000259" key="4">
    <source>
        <dbReference type="PROSITE" id="PS51186"/>
    </source>
</evidence>
<keyword evidence="8" id="KW-1185">Reference proteome</keyword>
<evidence type="ECO:0000313" key="8">
    <source>
        <dbReference type="Proteomes" id="UP001221519"/>
    </source>
</evidence>
<dbReference type="Proteomes" id="UP001220962">
    <property type="component" value="Chromosome"/>
</dbReference>
<evidence type="ECO:0000256" key="2">
    <source>
        <dbReference type="ARBA" id="ARBA00023315"/>
    </source>
</evidence>
<evidence type="ECO:0000256" key="1">
    <source>
        <dbReference type="ARBA" id="ARBA00022679"/>
    </source>
</evidence>
<dbReference type="InterPro" id="IPR000182">
    <property type="entry name" value="GNAT_dom"/>
</dbReference>
<evidence type="ECO:0000313" key="7">
    <source>
        <dbReference type="Proteomes" id="UP001220962"/>
    </source>
</evidence>
<protein>
    <submittedName>
        <fullName evidence="5">GNAT family N-acetyltransferase</fullName>
    </submittedName>
</protein>
<accession>A0AAX3MVK1</accession>
<name>A0AAX3MVK1_9BACL</name>
<dbReference type="PANTHER" id="PTHR43792">
    <property type="entry name" value="GNAT FAMILY, PUTATIVE (AFU_ORTHOLOGUE AFUA_3G00765)-RELATED-RELATED"/>
    <property type="match status" value="1"/>
</dbReference>
<dbReference type="EMBL" id="CP118108">
    <property type="protein sequence ID" value="WDI04671.1"/>
    <property type="molecule type" value="Genomic_DNA"/>
</dbReference>
<organism evidence="5 7">
    <name type="scientific">Paenibacillus urinalis</name>
    <dbReference type="NCBI Taxonomy" id="521520"/>
    <lineage>
        <taxon>Bacteria</taxon>
        <taxon>Bacillati</taxon>
        <taxon>Bacillota</taxon>
        <taxon>Bacilli</taxon>
        <taxon>Bacillales</taxon>
        <taxon>Paenibacillaceae</taxon>
        <taxon>Paenibacillus</taxon>
    </lineage>
</organism>
<dbReference type="Gene3D" id="3.40.630.30">
    <property type="match status" value="1"/>
</dbReference>
<keyword evidence="2" id="KW-0012">Acyltransferase</keyword>
<dbReference type="PROSITE" id="PS51186">
    <property type="entry name" value="GNAT"/>
    <property type="match status" value="1"/>
</dbReference>
<dbReference type="InterPro" id="IPR016181">
    <property type="entry name" value="Acyl_CoA_acyltransferase"/>
</dbReference>
<dbReference type="PANTHER" id="PTHR43792:SF8">
    <property type="entry name" value="[RIBOSOMAL PROTEIN US5]-ALANINE N-ACETYLTRANSFERASE"/>
    <property type="match status" value="1"/>
</dbReference>
<dbReference type="RefSeq" id="WP_052511909.1">
    <property type="nucleotide sequence ID" value="NZ_CP118101.1"/>
</dbReference>
<dbReference type="InterPro" id="IPR051531">
    <property type="entry name" value="N-acetyltransferase"/>
</dbReference>
<evidence type="ECO:0000313" key="5">
    <source>
        <dbReference type="EMBL" id="WDH80407.1"/>
    </source>
</evidence>
<keyword evidence="1" id="KW-0808">Transferase</keyword>
<proteinExistence type="inferred from homology"/>
<feature type="domain" description="N-acetyltransferase" evidence="4">
    <location>
        <begin position="10"/>
        <end position="170"/>
    </location>
</feature>
<evidence type="ECO:0000313" key="6">
    <source>
        <dbReference type="EMBL" id="WDI04671.1"/>
    </source>
</evidence>
<dbReference type="GO" id="GO:0016747">
    <property type="term" value="F:acyltransferase activity, transferring groups other than amino-acyl groups"/>
    <property type="evidence" value="ECO:0007669"/>
    <property type="project" value="InterPro"/>
</dbReference>
<reference evidence="5 8" key="1">
    <citation type="submission" date="2023-02" db="EMBL/GenBank/DDBJ databases">
        <title>Pathogen: clinical or host-associated sample.</title>
        <authorList>
            <person name="Hergert J."/>
            <person name="Casey R."/>
            <person name="Wagner J."/>
            <person name="Young E.L."/>
            <person name="Oakeson K.F."/>
        </authorList>
    </citation>
    <scope>NUCLEOTIDE SEQUENCE</scope>
    <source>
        <strain evidence="6 8">2022CK-00829</strain>
        <strain evidence="5">2022CK-00830</strain>
    </source>
</reference>
<dbReference type="Proteomes" id="UP001221519">
    <property type="component" value="Chromosome"/>
</dbReference>
<dbReference type="Pfam" id="PF13302">
    <property type="entry name" value="Acetyltransf_3"/>
    <property type="match status" value="1"/>
</dbReference>